<dbReference type="InterPro" id="IPR000212">
    <property type="entry name" value="DNA_helicase_UvrD/REP"/>
</dbReference>
<dbReference type="InterPro" id="IPR014017">
    <property type="entry name" value="DNA_helicase_UvrD-like_C"/>
</dbReference>
<dbReference type="InterPro" id="IPR027417">
    <property type="entry name" value="P-loop_NTPase"/>
</dbReference>
<dbReference type="GO" id="GO:0003677">
    <property type="term" value="F:DNA binding"/>
    <property type="evidence" value="ECO:0007669"/>
    <property type="project" value="UniProtKB-KW"/>
</dbReference>
<evidence type="ECO:0000256" key="13">
    <source>
        <dbReference type="ARBA" id="ARBA00023125"/>
    </source>
</evidence>
<keyword evidence="8" id="KW-0833">Ubl conjugation pathway</keyword>
<dbReference type="GeneTree" id="ENSGT00390000011669"/>
<evidence type="ECO:0000256" key="1">
    <source>
        <dbReference type="ARBA" id="ARBA00004123"/>
    </source>
</evidence>
<dbReference type="GO" id="GO:0016787">
    <property type="term" value="F:hydrolase activity"/>
    <property type="evidence" value="ECO:0007669"/>
    <property type="project" value="UniProtKB-KW"/>
</dbReference>
<dbReference type="InterPro" id="IPR001810">
    <property type="entry name" value="F-box_dom"/>
</dbReference>
<dbReference type="Bgee" id="ENSECAG00000006839">
    <property type="expression patterns" value="Expressed in oviduct epithelium and 23 other cell types or tissues"/>
</dbReference>
<evidence type="ECO:0000256" key="2">
    <source>
        <dbReference type="ARBA" id="ARBA00004286"/>
    </source>
</evidence>
<dbReference type="VGNC" id="VGNC:17942">
    <property type="gene designation" value="FBH1"/>
</dbReference>
<dbReference type="CDD" id="cd18786">
    <property type="entry name" value="SF1_C"/>
    <property type="match status" value="1"/>
</dbReference>
<gene>
    <name evidence="25 27" type="primary">FBH1</name>
</gene>
<dbReference type="FunFam" id="3.40.50.300:FF:000833">
    <property type="entry name" value="F-box DNA helicase 1"/>
    <property type="match status" value="1"/>
</dbReference>
<dbReference type="GO" id="GO:0005634">
    <property type="term" value="C:nucleus"/>
    <property type="evidence" value="ECO:0007669"/>
    <property type="project" value="UniProtKB-SubCell"/>
</dbReference>
<evidence type="ECO:0000313" key="25">
    <source>
        <dbReference type="Ensembl" id="ENSECAP00000005641.3"/>
    </source>
</evidence>
<evidence type="ECO:0000256" key="22">
    <source>
        <dbReference type="ARBA" id="ARBA00079567"/>
    </source>
</evidence>
<keyword evidence="16" id="KW-0539">Nucleus</keyword>
<feature type="region of interest" description="Disordered" evidence="23">
    <location>
        <begin position="30"/>
        <end position="56"/>
    </location>
</feature>
<accession>F7BU84</accession>
<dbReference type="GO" id="GO:0043138">
    <property type="term" value="F:3'-5' DNA helicase activity"/>
    <property type="evidence" value="ECO:0007669"/>
    <property type="project" value="UniProtKB-EC"/>
</dbReference>
<evidence type="ECO:0000256" key="9">
    <source>
        <dbReference type="ARBA" id="ARBA00022801"/>
    </source>
</evidence>
<dbReference type="Gene3D" id="1.20.1280.50">
    <property type="match status" value="1"/>
</dbReference>
<evidence type="ECO:0000256" key="11">
    <source>
        <dbReference type="ARBA" id="ARBA00022840"/>
    </source>
</evidence>
<keyword evidence="6" id="KW-0547">Nucleotide-binding</keyword>
<dbReference type="SMART" id="SM00256">
    <property type="entry name" value="FBOX"/>
    <property type="match status" value="1"/>
</dbReference>
<feature type="compositionally biased region" description="Polar residues" evidence="23">
    <location>
        <begin position="173"/>
        <end position="183"/>
    </location>
</feature>
<evidence type="ECO:0000256" key="15">
    <source>
        <dbReference type="ARBA" id="ARBA00023235"/>
    </source>
</evidence>
<comment type="catalytic activity">
    <reaction evidence="19">
        <text>ATP + H2O = ADP + phosphate + H(+)</text>
        <dbReference type="Rhea" id="RHEA:13065"/>
        <dbReference type="ChEBI" id="CHEBI:15377"/>
        <dbReference type="ChEBI" id="CHEBI:15378"/>
        <dbReference type="ChEBI" id="CHEBI:30616"/>
        <dbReference type="ChEBI" id="CHEBI:43474"/>
        <dbReference type="ChEBI" id="CHEBI:456216"/>
        <dbReference type="EC" id="5.6.2.4"/>
    </reaction>
</comment>
<dbReference type="GO" id="GO:0072429">
    <property type="term" value="P:response to intra-S DNA damage checkpoint signaling"/>
    <property type="evidence" value="ECO:0007669"/>
    <property type="project" value="UniProtKB-ARBA"/>
</dbReference>
<dbReference type="Gene3D" id="3.40.50.300">
    <property type="entry name" value="P-loop containing nucleotide triphosphate hydrolases"/>
    <property type="match status" value="2"/>
</dbReference>
<evidence type="ECO:0000256" key="17">
    <source>
        <dbReference type="ARBA" id="ARBA00034617"/>
    </source>
</evidence>
<evidence type="ECO:0000256" key="12">
    <source>
        <dbReference type="ARBA" id="ARBA00022843"/>
    </source>
</evidence>
<keyword evidence="12" id="KW-0832">Ubl conjugation</keyword>
<evidence type="ECO:0000256" key="10">
    <source>
        <dbReference type="ARBA" id="ARBA00022806"/>
    </source>
</evidence>
<evidence type="ECO:0000256" key="16">
    <source>
        <dbReference type="ARBA" id="ARBA00023242"/>
    </source>
</evidence>
<dbReference type="Ensembl" id="ENSECAT00000007671.4">
    <property type="protein sequence ID" value="ENSECAP00000005641.3"/>
    <property type="gene ID" value="ENSECAG00000006839.4"/>
</dbReference>
<dbReference type="PROSITE" id="PS50181">
    <property type="entry name" value="FBOX"/>
    <property type="match status" value="1"/>
</dbReference>
<dbReference type="FunFam" id="1.20.1280.50:FF:000011">
    <property type="entry name" value="F-box DNA helicase 1"/>
    <property type="match status" value="1"/>
</dbReference>
<reference evidence="25" key="3">
    <citation type="submission" date="2025-09" db="UniProtKB">
        <authorList>
            <consortium name="Ensembl"/>
        </authorList>
    </citation>
    <scope>IDENTIFICATION</scope>
    <source>
        <strain evidence="25">Thoroughbred</strain>
    </source>
</reference>
<evidence type="ECO:0000256" key="23">
    <source>
        <dbReference type="SAM" id="MobiDB-lite"/>
    </source>
</evidence>
<dbReference type="PANTHER" id="PTHR11070:SF30">
    <property type="entry name" value="F-BOX DNA HELICASE 1"/>
    <property type="match status" value="1"/>
</dbReference>
<dbReference type="Pfam" id="PF00580">
    <property type="entry name" value="UvrD-helicase"/>
    <property type="match status" value="1"/>
</dbReference>
<evidence type="ECO:0000256" key="20">
    <source>
        <dbReference type="ARBA" id="ARBA00071173"/>
    </source>
</evidence>
<keyword evidence="14" id="KW-0234">DNA repair</keyword>
<evidence type="ECO:0000256" key="21">
    <source>
        <dbReference type="ARBA" id="ARBA00075040"/>
    </source>
</evidence>
<name>F7BU84_HORSE</name>
<evidence type="ECO:0000256" key="5">
    <source>
        <dbReference type="ARBA" id="ARBA00022454"/>
    </source>
</evidence>
<dbReference type="GO" id="GO:0005524">
    <property type="term" value="F:ATP binding"/>
    <property type="evidence" value="ECO:0007669"/>
    <property type="project" value="UniProtKB-KW"/>
</dbReference>
<evidence type="ECO:0000256" key="3">
    <source>
        <dbReference type="ARBA" id="ARBA00004906"/>
    </source>
</evidence>
<evidence type="ECO:0000256" key="8">
    <source>
        <dbReference type="ARBA" id="ARBA00022786"/>
    </source>
</evidence>
<reference evidence="25 26" key="1">
    <citation type="journal article" date="2009" name="Science">
        <title>Genome sequence, comparative analysis, and population genetics of the domestic horse.</title>
        <authorList>
            <consortium name="Broad Institute Genome Sequencing Platform"/>
            <consortium name="Broad Institute Whole Genome Assembly Team"/>
            <person name="Wade C.M."/>
            <person name="Giulotto E."/>
            <person name="Sigurdsson S."/>
            <person name="Zoli M."/>
            <person name="Gnerre S."/>
            <person name="Imsland F."/>
            <person name="Lear T.L."/>
            <person name="Adelson D.L."/>
            <person name="Bailey E."/>
            <person name="Bellone R.R."/>
            <person name="Bloecker H."/>
            <person name="Distl O."/>
            <person name="Edgar R.C."/>
            <person name="Garber M."/>
            <person name="Leeb T."/>
            <person name="Mauceli E."/>
            <person name="MacLeod J.N."/>
            <person name="Penedo M.C.T."/>
            <person name="Raison J.M."/>
            <person name="Sharpe T."/>
            <person name="Vogel J."/>
            <person name="Andersson L."/>
            <person name="Antczak D.F."/>
            <person name="Biagi T."/>
            <person name="Binns M.M."/>
            <person name="Chowdhary B.P."/>
            <person name="Coleman S.J."/>
            <person name="Della Valle G."/>
            <person name="Fryc S."/>
            <person name="Guerin G."/>
            <person name="Hasegawa T."/>
            <person name="Hill E.W."/>
            <person name="Jurka J."/>
            <person name="Kiialainen A."/>
            <person name="Lindgren G."/>
            <person name="Liu J."/>
            <person name="Magnani E."/>
            <person name="Mickelson J.R."/>
            <person name="Murray J."/>
            <person name="Nergadze S.G."/>
            <person name="Onofrio R."/>
            <person name="Pedroni S."/>
            <person name="Piras M.F."/>
            <person name="Raudsepp T."/>
            <person name="Rocchi M."/>
            <person name="Roeed K.H."/>
            <person name="Ryder O.A."/>
            <person name="Searle S."/>
            <person name="Skow L."/>
            <person name="Swinburne J.E."/>
            <person name="Syvaenen A.C."/>
            <person name="Tozaki T."/>
            <person name="Valberg S.J."/>
            <person name="Vaudin M."/>
            <person name="White J.R."/>
            <person name="Zody M.C."/>
            <person name="Lander E.S."/>
            <person name="Lindblad-Toh K."/>
        </authorList>
    </citation>
    <scope>NUCLEOTIDE SEQUENCE [LARGE SCALE GENOMIC DNA]</scope>
    <source>
        <strain evidence="25 26">Thoroughbred</strain>
    </source>
</reference>
<keyword evidence="13" id="KW-0238">DNA-binding</keyword>
<keyword evidence="26" id="KW-1185">Reference proteome</keyword>
<organism evidence="25 26">
    <name type="scientific">Equus caballus</name>
    <name type="common">Horse</name>
    <dbReference type="NCBI Taxonomy" id="9796"/>
    <lineage>
        <taxon>Eukaryota</taxon>
        <taxon>Metazoa</taxon>
        <taxon>Chordata</taxon>
        <taxon>Craniata</taxon>
        <taxon>Vertebrata</taxon>
        <taxon>Euteleostomi</taxon>
        <taxon>Mammalia</taxon>
        <taxon>Eutheria</taxon>
        <taxon>Laurasiatheria</taxon>
        <taxon>Perissodactyla</taxon>
        <taxon>Equidae</taxon>
        <taxon>Equus</taxon>
    </lineage>
</organism>
<dbReference type="HOGENOM" id="CLU_009740_0_0_1"/>
<evidence type="ECO:0000313" key="26">
    <source>
        <dbReference type="Proteomes" id="UP000002281"/>
    </source>
</evidence>
<evidence type="ECO:0000256" key="6">
    <source>
        <dbReference type="ARBA" id="ARBA00022741"/>
    </source>
</evidence>
<protein>
    <recommendedName>
        <fullName evidence="20">F-box DNA helicase 1</fullName>
        <ecNumber evidence="18">5.6.2.4</ecNumber>
    </recommendedName>
    <alternativeName>
        <fullName evidence="22">DNA 3'-5' helicase 1</fullName>
    </alternativeName>
    <alternativeName>
        <fullName evidence="21">F-box only protein 18</fullName>
    </alternativeName>
</protein>
<proteinExistence type="inferred from homology"/>
<dbReference type="PANTHER" id="PTHR11070">
    <property type="entry name" value="UVRD / RECB / PCRA DNA HELICASE FAMILY MEMBER"/>
    <property type="match status" value="1"/>
</dbReference>
<dbReference type="GO" id="GO:0005694">
    <property type="term" value="C:chromosome"/>
    <property type="evidence" value="ECO:0007669"/>
    <property type="project" value="UniProtKB-SubCell"/>
</dbReference>
<dbReference type="Proteomes" id="UP000002281">
    <property type="component" value="Chromosome 29"/>
</dbReference>
<keyword evidence="11" id="KW-0067">ATP-binding</keyword>
<dbReference type="AlphaFoldDB" id="F7BU84"/>
<dbReference type="Pfam" id="PF12937">
    <property type="entry name" value="F-box-like"/>
    <property type="match status" value="1"/>
</dbReference>
<evidence type="ECO:0000256" key="19">
    <source>
        <dbReference type="ARBA" id="ARBA00048988"/>
    </source>
</evidence>
<keyword evidence="7" id="KW-0227">DNA damage</keyword>
<dbReference type="SUPFAM" id="SSF81383">
    <property type="entry name" value="F-box domain"/>
    <property type="match status" value="1"/>
</dbReference>
<evidence type="ECO:0000256" key="7">
    <source>
        <dbReference type="ARBA" id="ARBA00022763"/>
    </source>
</evidence>
<comment type="subcellular location">
    <subcellularLocation>
        <location evidence="2">Chromosome</location>
    </subcellularLocation>
    <subcellularLocation>
        <location evidence="1">Nucleus</location>
    </subcellularLocation>
</comment>
<dbReference type="GO" id="GO:0006281">
    <property type="term" value="P:DNA repair"/>
    <property type="evidence" value="ECO:0007669"/>
    <property type="project" value="UniProtKB-KW"/>
</dbReference>
<dbReference type="ExpressionAtlas" id="F7BU84">
    <property type="expression patterns" value="baseline"/>
</dbReference>
<dbReference type="CDD" id="cd22095">
    <property type="entry name" value="F-box_FBXO18"/>
    <property type="match status" value="1"/>
</dbReference>
<dbReference type="GO" id="GO:0031297">
    <property type="term" value="P:replication fork processing"/>
    <property type="evidence" value="ECO:0007669"/>
    <property type="project" value="UniProtKB-ARBA"/>
</dbReference>
<evidence type="ECO:0000313" key="27">
    <source>
        <dbReference type="VGNC" id="VGNC:17942"/>
    </source>
</evidence>
<comment type="similarity">
    <text evidence="4">Belongs to the helicase family. UvrD subfamily.</text>
</comment>
<comment type="pathway">
    <text evidence="3">Protein modification; protein ubiquitination.</text>
</comment>
<keyword evidence="10" id="KW-0347">Helicase</keyword>
<dbReference type="SUPFAM" id="SSF52540">
    <property type="entry name" value="P-loop containing nucleoside triphosphate hydrolases"/>
    <property type="match status" value="1"/>
</dbReference>
<dbReference type="EC" id="5.6.2.4" evidence="18"/>
<dbReference type="InterPro" id="IPR036047">
    <property type="entry name" value="F-box-like_dom_sf"/>
</dbReference>
<evidence type="ECO:0000256" key="14">
    <source>
        <dbReference type="ARBA" id="ARBA00023204"/>
    </source>
</evidence>
<reference evidence="25" key="2">
    <citation type="submission" date="2025-08" db="UniProtKB">
        <authorList>
            <consortium name="Ensembl"/>
        </authorList>
    </citation>
    <scope>IDENTIFICATION</scope>
    <source>
        <strain evidence="25">Thoroughbred</strain>
    </source>
</reference>
<evidence type="ECO:0000256" key="4">
    <source>
        <dbReference type="ARBA" id="ARBA00009922"/>
    </source>
</evidence>
<dbReference type="GO" id="GO:2000042">
    <property type="term" value="P:negative regulation of double-strand break repair via homologous recombination"/>
    <property type="evidence" value="ECO:0007669"/>
    <property type="project" value="UniProtKB-ARBA"/>
</dbReference>
<evidence type="ECO:0000256" key="18">
    <source>
        <dbReference type="ARBA" id="ARBA00034808"/>
    </source>
</evidence>
<comment type="catalytic activity">
    <reaction evidence="17">
        <text>Couples ATP hydrolysis with the unwinding of duplex DNA by translocating in the 3'-5' direction.</text>
        <dbReference type="EC" id="5.6.2.4"/>
    </reaction>
</comment>
<feature type="region of interest" description="Disordered" evidence="23">
    <location>
        <begin position="103"/>
        <end position="191"/>
    </location>
</feature>
<keyword evidence="5" id="KW-0158">Chromosome</keyword>
<evidence type="ECO:0000259" key="24">
    <source>
        <dbReference type="PROSITE" id="PS50181"/>
    </source>
</evidence>
<dbReference type="InterPro" id="IPR014016">
    <property type="entry name" value="UvrD-like_ATP-bd"/>
</dbReference>
<keyword evidence="15" id="KW-0413">Isomerase</keyword>
<keyword evidence="9" id="KW-0378">Hydrolase</keyword>
<feature type="domain" description="F-box" evidence="24">
    <location>
        <begin position="211"/>
        <end position="260"/>
    </location>
</feature>
<dbReference type="Pfam" id="PF13361">
    <property type="entry name" value="UvrD_C"/>
    <property type="match status" value="1"/>
</dbReference>
<sequence>MRRFKRKHLLAIDCQHLARSHLAVAQPFGQRWTNRDPNHGLYPRPRTKRGTRGQGCQRRITEFFLAGRQRCTNDMAKSNSVGRDSSKDSEGEMIFAAESNCALPQEGDGEARLGSSGSALPARKRSRSFEDERNQATGTSHWDGVSKKTPRHHLSLSCTKPTEARQEAEDSLSWLSAESGESSQEVEDIGPDPIPDSYYGLLGTLPCQEPQSHICSLPSEVLRHIFAFLPVEDLYWNLSLVCHLWREIISDPLFIPWKKLYHRYLMNEEQAVSKVDGILLNYGIEKESELCVLNLIRYTATTKCSPSVDPGRALWSLRDHLLLPEAEACVRQHLPDLYVAAAGVNVWALVAAIVLLSSSVNDIQQLLFCLRRPSSTVTMPDITETLYCIAVLLYAMREKGINISNRIHYNVFYCLYLQENSSTQATEVKEEPSVWPGKKTTIRLTHEQQLILSHKMEPLQVVKIMAFAGTGKTSTLVKYAEKWSESRFLYVTFNKSIAKQAELVFPSNVTCKTFHSMAYGHVGRKYQLKKKLNLFKLTPFMVNSVLAEGKGGFIRAKLVCKTLENFFASADEELTIDHVPIWCKNSQGQRVMVEQSEKLNGVLEASRLWDNMRKLGECKEEAYQMTHDGYLKLWQLSKPLLASFDAIFVDEAQDCTPAIMNIVLSQPCGKIFVGDPHQQIYTFRGAVNALFTVPHTHVFYLTQSFRFGVEIAYVGATILDVCKRVRKKTLVGGNHQSGIRGDVQGQVALLSRTNANVFDEAVRVTEGEVPARIHLIGGIKSFGLDRIIDIWILLQPEEERRKQNLVIKDKFIRRWVHKEGFSGFKRYVTAAEDKELEAKIAVVEKYNIRIPELVERIEKCHIEDRDFAEYILGTVHKAKGLEFDTVHVLDDFVKVPCARHNLAQLPHFRVESFSEDEWNLLYVAVTRAKKRLIMTKSLENILTLAGAHPWNGAWQVVGAP</sequence>